<organism evidence="3 4">
    <name type="scientific">Agromyces allii</name>
    <dbReference type="NCBI Taxonomy" id="393607"/>
    <lineage>
        <taxon>Bacteria</taxon>
        <taxon>Bacillati</taxon>
        <taxon>Actinomycetota</taxon>
        <taxon>Actinomycetes</taxon>
        <taxon>Micrococcales</taxon>
        <taxon>Microbacteriaceae</taxon>
        <taxon>Agromyces</taxon>
    </lineage>
</organism>
<reference evidence="3 4" key="1">
    <citation type="journal article" date="2019" name="Int. J. Syst. Evol. Microbiol.">
        <title>The Global Catalogue of Microorganisms (GCM) 10K type strain sequencing project: providing services to taxonomists for standard genome sequencing and annotation.</title>
        <authorList>
            <consortium name="The Broad Institute Genomics Platform"/>
            <consortium name="The Broad Institute Genome Sequencing Center for Infectious Disease"/>
            <person name="Wu L."/>
            <person name="Ma J."/>
        </authorList>
    </citation>
    <scope>NUCLEOTIDE SEQUENCE [LARGE SCALE GENOMIC DNA]</scope>
    <source>
        <strain evidence="3 4">JCM 13584</strain>
    </source>
</reference>
<accession>A0ABN2RDL1</accession>
<feature type="region of interest" description="Disordered" evidence="1">
    <location>
        <begin position="1"/>
        <end position="20"/>
    </location>
</feature>
<dbReference type="EMBL" id="BAAAMK010000012">
    <property type="protein sequence ID" value="GAA1967469.1"/>
    <property type="molecule type" value="Genomic_DNA"/>
</dbReference>
<feature type="transmembrane region" description="Helical" evidence="2">
    <location>
        <begin position="63"/>
        <end position="82"/>
    </location>
</feature>
<proteinExistence type="predicted"/>
<evidence type="ECO:0000256" key="1">
    <source>
        <dbReference type="SAM" id="MobiDB-lite"/>
    </source>
</evidence>
<gene>
    <name evidence="3" type="ORF">GCM10009717_38030</name>
</gene>
<keyword evidence="4" id="KW-1185">Reference proteome</keyword>
<sequence>MRDNGGVSNAPIPAEPNDSAAPAAVEPIIVEPTAPVPAPEILIETEVTSDTVTVRRAPKYGRFMTLGAGLGAIVALVLTLAFTPTQSEIEPLGVDGGQVFGFLLLICASIGVALGALVALAFDRALAKRTASVAVEHEVAHRVDETP</sequence>
<evidence type="ECO:0000256" key="2">
    <source>
        <dbReference type="SAM" id="Phobius"/>
    </source>
</evidence>
<evidence type="ECO:0000313" key="3">
    <source>
        <dbReference type="EMBL" id="GAA1967469.1"/>
    </source>
</evidence>
<keyword evidence="2" id="KW-0472">Membrane</keyword>
<keyword evidence="2" id="KW-1133">Transmembrane helix</keyword>
<name>A0ABN2RDL1_9MICO</name>
<evidence type="ECO:0008006" key="5">
    <source>
        <dbReference type="Google" id="ProtNLM"/>
    </source>
</evidence>
<comment type="caution">
    <text evidence="3">The sequence shown here is derived from an EMBL/GenBank/DDBJ whole genome shotgun (WGS) entry which is preliminary data.</text>
</comment>
<dbReference type="Proteomes" id="UP001499954">
    <property type="component" value="Unassembled WGS sequence"/>
</dbReference>
<feature type="transmembrane region" description="Helical" evidence="2">
    <location>
        <begin position="102"/>
        <end position="122"/>
    </location>
</feature>
<protein>
    <recommendedName>
        <fullName evidence="5">Potassium transporter Trk</fullName>
    </recommendedName>
</protein>
<evidence type="ECO:0000313" key="4">
    <source>
        <dbReference type="Proteomes" id="UP001499954"/>
    </source>
</evidence>
<keyword evidence="2" id="KW-0812">Transmembrane</keyword>